<dbReference type="PRINTS" id="PR00413">
    <property type="entry name" value="HADHALOGNASE"/>
</dbReference>
<dbReference type="Pfam" id="PF00702">
    <property type="entry name" value="Hydrolase"/>
    <property type="match status" value="1"/>
</dbReference>
<dbReference type="NCBIfam" id="TIGR01428">
    <property type="entry name" value="HAD_type_II"/>
    <property type="match status" value="1"/>
</dbReference>
<dbReference type="InterPro" id="IPR023198">
    <property type="entry name" value="PGP-like_dom2"/>
</dbReference>
<comment type="caution">
    <text evidence="3">The sequence shown here is derived from an EMBL/GenBank/DDBJ whole genome shotgun (WGS) entry which is preliminary data.</text>
</comment>
<dbReference type="InterPro" id="IPR051540">
    <property type="entry name" value="S-2-haloacid_dehalogenase"/>
</dbReference>
<gene>
    <name evidence="3" type="ORF">ACFQ2V_03970</name>
</gene>
<keyword evidence="4" id="KW-1185">Reference proteome</keyword>
<dbReference type="Gene3D" id="1.10.150.240">
    <property type="entry name" value="Putative phosphatase, domain 2"/>
    <property type="match status" value="1"/>
</dbReference>
<dbReference type="CDD" id="cd02588">
    <property type="entry name" value="HAD_L2-DEX"/>
    <property type="match status" value="1"/>
</dbReference>
<dbReference type="Gene3D" id="3.40.50.1000">
    <property type="entry name" value="HAD superfamily/HAD-like"/>
    <property type="match status" value="1"/>
</dbReference>
<reference evidence="4" key="1">
    <citation type="journal article" date="2019" name="Int. J. Syst. Evol. Microbiol.">
        <title>The Global Catalogue of Microorganisms (GCM) 10K type strain sequencing project: providing services to taxonomists for standard genome sequencing and annotation.</title>
        <authorList>
            <consortium name="The Broad Institute Genomics Platform"/>
            <consortium name="The Broad Institute Genome Sequencing Center for Infectious Disease"/>
            <person name="Wu L."/>
            <person name="Ma J."/>
        </authorList>
    </citation>
    <scope>NUCLEOTIDE SEQUENCE [LARGE SCALE GENOMIC DNA]</scope>
    <source>
        <strain evidence="4">CCUG 57508</strain>
    </source>
</reference>
<sequence length="228" mass="23699">MPTVVVFDVNETLSDMAPLADSFDRVGLGSSAVEPWFASVLRDGFALTSTGVNPGFADLASEALRVRLAQVRGTGADAPGGGPDLEAAVAEVMGTFGTLSVHPDVVDGIRQLSEGGARLVTLSNGSTSVAQGLLERAGLTDSFEALLSVEDAEAWKPHPASYAYALEACGVSAAEAMLVAVHPWDIDGAARAGLRTGWLNRDGARYPRYFTPPDVEAADLVELARVVG</sequence>
<evidence type="ECO:0000256" key="2">
    <source>
        <dbReference type="ARBA" id="ARBA00022801"/>
    </source>
</evidence>
<organism evidence="3 4">
    <name type="scientific">Terrabacter terrigena</name>
    <dbReference type="NCBI Taxonomy" id="574718"/>
    <lineage>
        <taxon>Bacteria</taxon>
        <taxon>Bacillati</taxon>
        <taxon>Actinomycetota</taxon>
        <taxon>Actinomycetes</taxon>
        <taxon>Micrococcales</taxon>
        <taxon>Intrasporangiaceae</taxon>
        <taxon>Terrabacter</taxon>
    </lineage>
</organism>
<dbReference type="Proteomes" id="UP001597046">
    <property type="component" value="Unassembled WGS sequence"/>
</dbReference>
<dbReference type="InterPro" id="IPR036412">
    <property type="entry name" value="HAD-like_sf"/>
</dbReference>
<dbReference type="PANTHER" id="PTHR43316:SF3">
    <property type="entry name" value="HALOACID DEHALOGENASE, TYPE II (AFU_ORTHOLOGUE AFUA_2G07750)-RELATED"/>
    <property type="match status" value="1"/>
</dbReference>
<evidence type="ECO:0000256" key="1">
    <source>
        <dbReference type="ARBA" id="ARBA00008106"/>
    </source>
</evidence>
<dbReference type="SFLD" id="SFLDS00003">
    <property type="entry name" value="Haloacid_Dehalogenase"/>
    <property type="match status" value="1"/>
</dbReference>
<dbReference type="PANTHER" id="PTHR43316">
    <property type="entry name" value="HYDROLASE, HALOACID DELAHOGENASE-RELATED"/>
    <property type="match status" value="1"/>
</dbReference>
<dbReference type="SFLD" id="SFLDG01129">
    <property type="entry name" value="C1.5:_HAD__Beta-PGM__Phosphata"/>
    <property type="match status" value="1"/>
</dbReference>
<proteinExistence type="inferred from homology"/>
<comment type="similarity">
    <text evidence="1">Belongs to the HAD-like hydrolase superfamily. S-2-haloalkanoic acid dehalogenase family.</text>
</comment>
<dbReference type="EMBL" id="JBHTKH010000001">
    <property type="protein sequence ID" value="MFD1053453.1"/>
    <property type="molecule type" value="Genomic_DNA"/>
</dbReference>
<evidence type="ECO:0000313" key="4">
    <source>
        <dbReference type="Proteomes" id="UP001597046"/>
    </source>
</evidence>
<keyword evidence="2" id="KW-0378">Hydrolase</keyword>
<dbReference type="InterPro" id="IPR006328">
    <property type="entry name" value="2-HAD"/>
</dbReference>
<dbReference type="InterPro" id="IPR006439">
    <property type="entry name" value="HAD-SF_hydro_IA"/>
</dbReference>
<dbReference type="SUPFAM" id="SSF56784">
    <property type="entry name" value="HAD-like"/>
    <property type="match status" value="1"/>
</dbReference>
<name>A0ABW3MRW7_9MICO</name>
<dbReference type="InterPro" id="IPR023214">
    <property type="entry name" value="HAD_sf"/>
</dbReference>
<evidence type="ECO:0000313" key="3">
    <source>
        <dbReference type="EMBL" id="MFD1053453.1"/>
    </source>
</evidence>
<accession>A0ABW3MRW7</accession>
<protein>
    <submittedName>
        <fullName evidence="3">Haloacid dehalogenase type II</fullName>
    </submittedName>
</protein>
<dbReference type="RefSeq" id="WP_386050913.1">
    <property type="nucleotide sequence ID" value="NZ_JBHTKH010000001.1"/>
</dbReference>